<feature type="binding site" evidence="12 16">
    <location>
        <position position="326"/>
    </location>
    <ligand>
        <name>substrate</name>
    </ligand>
</feature>
<keyword evidence="10 12" id="KW-0368">Histidine biosynthesis</keyword>
<dbReference type="CDD" id="cd06572">
    <property type="entry name" value="Histidinol_dh"/>
    <property type="match status" value="1"/>
</dbReference>
<dbReference type="Pfam" id="PF00815">
    <property type="entry name" value="Histidinol_dh"/>
    <property type="match status" value="1"/>
</dbReference>
<dbReference type="GO" id="GO:0005829">
    <property type="term" value="C:cytosol"/>
    <property type="evidence" value="ECO:0007669"/>
    <property type="project" value="TreeGrafter"/>
</dbReference>
<dbReference type="FunFam" id="1.20.5.1300:FF:000002">
    <property type="entry name" value="Histidinol dehydrogenase, chloroplastic"/>
    <property type="match status" value="1"/>
</dbReference>
<evidence type="ECO:0000256" key="4">
    <source>
        <dbReference type="ARBA" id="ARBA00012965"/>
    </source>
</evidence>
<dbReference type="InterPro" id="IPR022695">
    <property type="entry name" value="Histidinol_DH_monofunct"/>
</dbReference>
<keyword evidence="8 12" id="KW-0560">Oxidoreductase</keyword>
<feature type="binding site" evidence="12 16">
    <location>
        <position position="258"/>
    </location>
    <ligand>
        <name>substrate</name>
    </ligand>
</feature>
<dbReference type="FunFam" id="3.40.50.1980:FF:000001">
    <property type="entry name" value="Histidinol dehydrogenase"/>
    <property type="match status" value="1"/>
</dbReference>
<evidence type="ECO:0000256" key="2">
    <source>
        <dbReference type="ARBA" id="ARBA00004940"/>
    </source>
</evidence>
<feature type="binding site" evidence="12 16">
    <location>
        <position position="418"/>
    </location>
    <ligand>
        <name>substrate</name>
    </ligand>
</feature>
<dbReference type="GO" id="GO:0051287">
    <property type="term" value="F:NAD binding"/>
    <property type="evidence" value="ECO:0007669"/>
    <property type="project" value="InterPro"/>
</dbReference>
<gene>
    <name evidence="12 19" type="primary">hisD</name>
    <name evidence="19" type="ORF">H9828_09910</name>
</gene>
<evidence type="ECO:0000256" key="10">
    <source>
        <dbReference type="ARBA" id="ARBA00023102"/>
    </source>
</evidence>
<sequence length="437" mass="47082">MERLTLYNNPARAEWAALTERCTRREEEITEQVAAILSEVRTGGDRALRAITQRIEGRTPERLEVPAEELQAAEKELSAELKEALATAKANIEAFHRAQLPREVRTETLPGVTCLQRAVPLRRVGLYIPGGKAPLFSTVLMLAVPARVAGCREVILCTPARPDGTIAPEIRYAARLCGVDRVFAVGGAQAVAAMAYGTESIPRVDKIFGPGNRYVTKAKQLTGANVVAVDLPAGPSEVLVLADDGASPVFAAADLLSQAEHGGDSQAVLVCASMEFALATQRAVEEQLRERRRGEIIREALQQSRIIILNDRDERIAFSNAYAPEHLILSMEDPWEVAAQITDAGSVFIGPWSPESAGDYASGTNHTLPTGGWARSYSGVNTDSFLRKITFQELTRAGLEGLAPTIETMAEAEGLDAHAAAVRLRLSASQATPPEAE</sequence>
<name>A0A9D1Z2K5_9BACT</name>
<evidence type="ECO:0000256" key="8">
    <source>
        <dbReference type="ARBA" id="ARBA00023002"/>
    </source>
</evidence>
<comment type="function">
    <text evidence="1 12">Catalyzes the sequential NAD-dependent oxidations of L-histidinol to L-histidinaldehyde and then to L-histidine.</text>
</comment>
<feature type="binding site" evidence="12 16">
    <location>
        <position position="413"/>
    </location>
    <ligand>
        <name>substrate</name>
    </ligand>
</feature>
<dbReference type="PANTHER" id="PTHR21256:SF2">
    <property type="entry name" value="HISTIDINE BIOSYNTHESIS TRIFUNCTIONAL PROTEIN"/>
    <property type="match status" value="1"/>
</dbReference>
<feature type="binding site" evidence="12 16">
    <location>
        <position position="261"/>
    </location>
    <ligand>
        <name>substrate</name>
    </ligand>
</feature>
<dbReference type="InterPro" id="IPR016161">
    <property type="entry name" value="Ald_DH/histidinol_DH"/>
</dbReference>
<evidence type="ECO:0000256" key="9">
    <source>
        <dbReference type="ARBA" id="ARBA00023027"/>
    </source>
</evidence>
<reference evidence="19" key="1">
    <citation type="journal article" date="2021" name="PeerJ">
        <title>Extensive microbial diversity within the chicken gut microbiome revealed by metagenomics and culture.</title>
        <authorList>
            <person name="Gilroy R."/>
            <person name="Ravi A."/>
            <person name="Getino M."/>
            <person name="Pursley I."/>
            <person name="Horton D.L."/>
            <person name="Alikhan N.F."/>
            <person name="Baker D."/>
            <person name="Gharbi K."/>
            <person name="Hall N."/>
            <person name="Watson M."/>
            <person name="Adriaenssens E.M."/>
            <person name="Foster-Nyarko E."/>
            <person name="Jarju S."/>
            <person name="Secka A."/>
            <person name="Antonio M."/>
            <person name="Oren A."/>
            <person name="Chaudhuri R.R."/>
            <person name="La Ragione R."/>
            <person name="Hildebrand F."/>
            <person name="Pallen M.J."/>
        </authorList>
    </citation>
    <scope>NUCLEOTIDE SEQUENCE</scope>
    <source>
        <strain evidence="19">5134</strain>
    </source>
</reference>
<dbReference type="EC" id="1.1.1.23" evidence="4 12"/>
<feature type="binding site" evidence="12 17">
    <location>
        <position position="258"/>
    </location>
    <ligand>
        <name>Zn(2+)</name>
        <dbReference type="ChEBI" id="CHEBI:29105"/>
    </ligand>
</feature>
<dbReference type="PANTHER" id="PTHR21256">
    <property type="entry name" value="HISTIDINOL DEHYDROGENASE HDH"/>
    <property type="match status" value="1"/>
</dbReference>
<dbReference type="PROSITE" id="PS00611">
    <property type="entry name" value="HISOL_DEHYDROGENASE"/>
    <property type="match status" value="1"/>
</dbReference>
<evidence type="ECO:0000256" key="5">
    <source>
        <dbReference type="ARBA" id="ARBA00022605"/>
    </source>
</evidence>
<dbReference type="NCBIfam" id="TIGR00069">
    <property type="entry name" value="hisD"/>
    <property type="match status" value="1"/>
</dbReference>
<organism evidence="19 20">
    <name type="scientific">Candidatus Alistipes intestinigallinarum</name>
    <dbReference type="NCBI Taxonomy" id="2838440"/>
    <lineage>
        <taxon>Bacteria</taxon>
        <taxon>Pseudomonadati</taxon>
        <taxon>Bacteroidota</taxon>
        <taxon>Bacteroidia</taxon>
        <taxon>Bacteroidales</taxon>
        <taxon>Rikenellaceae</taxon>
        <taxon>Alistipes</taxon>
    </lineage>
</organism>
<feature type="binding site" evidence="12 17">
    <location>
        <position position="261"/>
    </location>
    <ligand>
        <name>Zn(2+)</name>
        <dbReference type="ChEBI" id="CHEBI:29105"/>
    </ligand>
</feature>
<evidence type="ECO:0000256" key="11">
    <source>
        <dbReference type="ARBA" id="ARBA00049489"/>
    </source>
</evidence>
<feature type="active site" description="Proton acceptor" evidence="12 14">
    <location>
        <position position="325"/>
    </location>
</feature>
<evidence type="ECO:0000256" key="14">
    <source>
        <dbReference type="PIRSR" id="PIRSR000099-1"/>
    </source>
</evidence>
<dbReference type="HAMAP" id="MF_01024">
    <property type="entry name" value="HisD"/>
    <property type="match status" value="1"/>
</dbReference>
<comment type="pathway">
    <text evidence="2 12">Amino-acid biosynthesis; L-histidine biosynthesis; L-histidine from 5-phospho-alpha-D-ribose 1-diphosphate: step 9/9.</text>
</comment>
<proteinExistence type="inferred from homology"/>
<feature type="binding site" evidence="12 16">
    <location>
        <position position="236"/>
    </location>
    <ligand>
        <name>substrate</name>
    </ligand>
</feature>
<feature type="binding site" evidence="12 16">
    <location>
        <position position="359"/>
    </location>
    <ligand>
        <name>substrate</name>
    </ligand>
</feature>
<evidence type="ECO:0000256" key="3">
    <source>
        <dbReference type="ARBA" id="ARBA00010178"/>
    </source>
</evidence>
<evidence type="ECO:0000256" key="7">
    <source>
        <dbReference type="ARBA" id="ARBA00022833"/>
    </source>
</evidence>
<evidence type="ECO:0000256" key="16">
    <source>
        <dbReference type="PIRSR" id="PIRSR000099-3"/>
    </source>
</evidence>
<evidence type="ECO:0000256" key="15">
    <source>
        <dbReference type="PIRSR" id="PIRSR000099-2"/>
    </source>
</evidence>
<keyword evidence="6 12" id="KW-0479">Metal-binding</keyword>
<evidence type="ECO:0000256" key="6">
    <source>
        <dbReference type="ARBA" id="ARBA00022723"/>
    </source>
</evidence>
<evidence type="ECO:0000256" key="13">
    <source>
        <dbReference type="PIRNR" id="PIRNR000099"/>
    </source>
</evidence>
<evidence type="ECO:0000313" key="19">
    <source>
        <dbReference type="EMBL" id="HIY69718.1"/>
    </source>
</evidence>
<keyword evidence="7 12" id="KW-0862">Zinc</keyword>
<dbReference type="PRINTS" id="PR00083">
    <property type="entry name" value="HOLDHDRGNASE"/>
</dbReference>
<dbReference type="GO" id="GO:0004399">
    <property type="term" value="F:histidinol dehydrogenase activity"/>
    <property type="evidence" value="ECO:0007669"/>
    <property type="project" value="UniProtKB-UniRule"/>
</dbReference>
<feature type="binding site" evidence="12 15">
    <location>
        <position position="189"/>
    </location>
    <ligand>
        <name>NAD(+)</name>
        <dbReference type="ChEBI" id="CHEBI:57540"/>
    </ligand>
</feature>
<dbReference type="InterPro" id="IPR012131">
    <property type="entry name" value="Hstdl_DH"/>
</dbReference>
<dbReference type="FunFam" id="3.40.50.1980:FF:000002">
    <property type="entry name" value="Histidinol dehydrogenase, chloroplastic"/>
    <property type="match status" value="1"/>
</dbReference>
<comment type="caution">
    <text evidence="19">The sequence shown here is derived from an EMBL/GenBank/DDBJ whole genome shotgun (WGS) entry which is preliminary data.</text>
</comment>
<feature type="binding site" evidence="12 17">
    <location>
        <position position="359"/>
    </location>
    <ligand>
        <name>Zn(2+)</name>
        <dbReference type="ChEBI" id="CHEBI:29105"/>
    </ligand>
</feature>
<dbReference type="AlphaFoldDB" id="A0A9D1Z2K5"/>
<evidence type="ECO:0000256" key="18">
    <source>
        <dbReference type="RuleBase" id="RU004175"/>
    </source>
</evidence>
<keyword evidence="5 12" id="KW-0028">Amino-acid biosynthesis</keyword>
<dbReference type="GO" id="GO:0000105">
    <property type="term" value="P:L-histidine biosynthetic process"/>
    <property type="evidence" value="ECO:0007669"/>
    <property type="project" value="UniProtKB-UniRule"/>
</dbReference>
<evidence type="ECO:0000313" key="20">
    <source>
        <dbReference type="Proteomes" id="UP000886844"/>
    </source>
</evidence>
<comment type="cofactor">
    <cofactor evidence="12 17">
        <name>Zn(2+)</name>
        <dbReference type="ChEBI" id="CHEBI:29105"/>
    </cofactor>
    <text evidence="12 17">Binds 1 zinc ion per subunit.</text>
</comment>
<dbReference type="Gene3D" id="3.40.50.1980">
    <property type="entry name" value="Nitrogenase molybdenum iron protein domain"/>
    <property type="match status" value="2"/>
</dbReference>
<feature type="binding site" evidence="12 15">
    <location>
        <position position="212"/>
    </location>
    <ligand>
        <name>NAD(+)</name>
        <dbReference type="ChEBI" id="CHEBI:57540"/>
    </ligand>
</feature>
<reference evidence="19" key="2">
    <citation type="submission" date="2021-04" db="EMBL/GenBank/DDBJ databases">
        <authorList>
            <person name="Gilroy R."/>
        </authorList>
    </citation>
    <scope>NUCLEOTIDE SEQUENCE</scope>
    <source>
        <strain evidence="19">5134</strain>
    </source>
</reference>
<dbReference type="Proteomes" id="UP000886844">
    <property type="component" value="Unassembled WGS sequence"/>
</dbReference>
<keyword evidence="9 12" id="KW-0520">NAD</keyword>
<dbReference type="EMBL" id="DXDA01000076">
    <property type="protein sequence ID" value="HIY69718.1"/>
    <property type="molecule type" value="Genomic_DNA"/>
</dbReference>
<accession>A0A9D1Z2K5</accession>
<evidence type="ECO:0000256" key="1">
    <source>
        <dbReference type="ARBA" id="ARBA00003850"/>
    </source>
</evidence>
<dbReference type="PIRSF" id="PIRSF000099">
    <property type="entry name" value="Histidinol_dh"/>
    <property type="match status" value="1"/>
</dbReference>
<evidence type="ECO:0000256" key="12">
    <source>
        <dbReference type="HAMAP-Rule" id="MF_01024"/>
    </source>
</evidence>
<dbReference type="SUPFAM" id="SSF53720">
    <property type="entry name" value="ALDH-like"/>
    <property type="match status" value="1"/>
</dbReference>
<feature type="active site" description="Proton acceptor" evidence="12 14">
    <location>
        <position position="326"/>
    </location>
</feature>
<comment type="catalytic activity">
    <reaction evidence="11 12">
        <text>L-histidinol + 2 NAD(+) + H2O = L-histidine + 2 NADH + 3 H(+)</text>
        <dbReference type="Rhea" id="RHEA:20641"/>
        <dbReference type="ChEBI" id="CHEBI:15377"/>
        <dbReference type="ChEBI" id="CHEBI:15378"/>
        <dbReference type="ChEBI" id="CHEBI:57540"/>
        <dbReference type="ChEBI" id="CHEBI:57595"/>
        <dbReference type="ChEBI" id="CHEBI:57699"/>
        <dbReference type="ChEBI" id="CHEBI:57945"/>
        <dbReference type="EC" id="1.1.1.23"/>
    </reaction>
</comment>
<dbReference type="Gene3D" id="1.20.5.1300">
    <property type="match status" value="1"/>
</dbReference>
<comment type="similarity">
    <text evidence="3 12 13 18">Belongs to the histidinol dehydrogenase family.</text>
</comment>
<dbReference type="InterPro" id="IPR001692">
    <property type="entry name" value="Histidinol_DH_CS"/>
</dbReference>
<feature type="binding site" evidence="12 15">
    <location>
        <position position="127"/>
    </location>
    <ligand>
        <name>NAD(+)</name>
        <dbReference type="ChEBI" id="CHEBI:57540"/>
    </ligand>
</feature>
<feature type="binding site" evidence="12 17">
    <location>
        <position position="418"/>
    </location>
    <ligand>
        <name>Zn(2+)</name>
        <dbReference type="ChEBI" id="CHEBI:29105"/>
    </ligand>
</feature>
<dbReference type="GO" id="GO:0008270">
    <property type="term" value="F:zinc ion binding"/>
    <property type="evidence" value="ECO:0007669"/>
    <property type="project" value="UniProtKB-UniRule"/>
</dbReference>
<evidence type="ECO:0000256" key="17">
    <source>
        <dbReference type="PIRSR" id="PIRSR000099-4"/>
    </source>
</evidence>
<protein>
    <recommendedName>
        <fullName evidence="4 12">Histidinol dehydrogenase</fullName>
        <shortName evidence="12">HDH</shortName>
        <ecNumber evidence="4 12">1.1.1.23</ecNumber>
    </recommendedName>
</protein>